<keyword evidence="2" id="KW-1185">Reference proteome</keyword>
<accession>A0ACB9ZHB1</accession>
<sequence>MSVPSTCTVLIVGGGPAGSYSAAALALEGFDVVVLEAEKFPRYHIGESMLPSIRHFLKLIDGLEKWTAHGFQTKNGGAFKLDHSHPDTYTDFLASGGADGYAWNVIRSEADELLFKHAGSCGAKIFDATKVNSIEFAPVTTPTTGEASQLDQSGLGRPVSAKWTQKDGTTGEITFQYLIDASGRQGILSTKYMKNRTFNQGLKNVASWGYWKGGGVYGPGTYKEGSPFFEALTDGSGWCWFIPLHNGTHSVGIVQNQEIATAKKRAASSPSSKDFYMQSLELLPGIKGLLSKGELISEIKSGSDWSYSASSYALPYARIVGDAGSFIDPFFSSGVHLALNGGLSAAVTIAASIRGDCDEEAAASWHSKRITESYTRFLLVILSATKQIQHQNAPIIHDFDEETFERAFELYLPVIQGTVDADVKGKLTQEDISKVVEFSFNSYADIPPEQRDSLVQKLKNLGIEDHYDKEKIGLTIEEMKENITVEESRILDVLRSQRMLRHEDTINIRNFKLDSIDGLAPNLERGKFGLVKATPTKVDPAQLFSVDYLRAERPNIRTQREHPNSKADVHVNEDTETNH</sequence>
<evidence type="ECO:0000313" key="2">
    <source>
        <dbReference type="Proteomes" id="UP001497700"/>
    </source>
</evidence>
<evidence type="ECO:0000313" key="1">
    <source>
        <dbReference type="EMBL" id="KAI4870961.1"/>
    </source>
</evidence>
<dbReference type="EMBL" id="MU393421">
    <property type="protein sequence ID" value="KAI4870961.1"/>
    <property type="molecule type" value="Genomic_DNA"/>
</dbReference>
<reference evidence="1 2" key="1">
    <citation type="journal article" date="2022" name="New Phytol.">
        <title>Ecological generalism drives hyperdiversity of secondary metabolite gene clusters in xylarialean endophytes.</title>
        <authorList>
            <person name="Franco M.E.E."/>
            <person name="Wisecaver J.H."/>
            <person name="Arnold A.E."/>
            <person name="Ju Y.M."/>
            <person name="Slot J.C."/>
            <person name="Ahrendt S."/>
            <person name="Moore L.P."/>
            <person name="Eastman K.E."/>
            <person name="Scott K."/>
            <person name="Konkel Z."/>
            <person name="Mondo S.J."/>
            <person name="Kuo A."/>
            <person name="Hayes R.D."/>
            <person name="Haridas S."/>
            <person name="Andreopoulos B."/>
            <person name="Riley R."/>
            <person name="LaButti K."/>
            <person name="Pangilinan J."/>
            <person name="Lipzen A."/>
            <person name="Amirebrahimi M."/>
            <person name="Yan J."/>
            <person name="Adam C."/>
            <person name="Keymanesh K."/>
            <person name="Ng V."/>
            <person name="Louie K."/>
            <person name="Northen T."/>
            <person name="Drula E."/>
            <person name="Henrissat B."/>
            <person name="Hsieh H.M."/>
            <person name="Youens-Clark K."/>
            <person name="Lutzoni F."/>
            <person name="Miadlikowska J."/>
            <person name="Eastwood D.C."/>
            <person name="Hamelin R.C."/>
            <person name="Grigoriev I.V."/>
            <person name="U'Ren J.M."/>
        </authorList>
    </citation>
    <scope>NUCLEOTIDE SEQUENCE [LARGE SCALE GENOMIC DNA]</scope>
    <source>
        <strain evidence="1 2">CBS 119005</strain>
    </source>
</reference>
<organism evidence="1 2">
    <name type="scientific">Hypoxylon rubiginosum</name>
    <dbReference type="NCBI Taxonomy" id="110542"/>
    <lineage>
        <taxon>Eukaryota</taxon>
        <taxon>Fungi</taxon>
        <taxon>Dikarya</taxon>
        <taxon>Ascomycota</taxon>
        <taxon>Pezizomycotina</taxon>
        <taxon>Sordariomycetes</taxon>
        <taxon>Xylariomycetidae</taxon>
        <taxon>Xylariales</taxon>
        <taxon>Hypoxylaceae</taxon>
        <taxon>Hypoxylon</taxon>
    </lineage>
</organism>
<dbReference type="Proteomes" id="UP001497700">
    <property type="component" value="Unassembled WGS sequence"/>
</dbReference>
<name>A0ACB9ZHB1_9PEZI</name>
<gene>
    <name evidence="1" type="ORF">F4820DRAFT_400972</name>
</gene>
<comment type="caution">
    <text evidence="1">The sequence shown here is derived from an EMBL/GenBank/DDBJ whole genome shotgun (WGS) entry which is preliminary data.</text>
</comment>
<proteinExistence type="predicted"/>
<protein>
    <submittedName>
        <fullName evidence="1">FAD/NAD(P)-binding domain-containing protein</fullName>
    </submittedName>
</protein>